<dbReference type="InterPro" id="IPR001509">
    <property type="entry name" value="Epimerase_deHydtase"/>
</dbReference>
<evidence type="ECO:0000259" key="1">
    <source>
        <dbReference type="Pfam" id="PF01370"/>
    </source>
</evidence>
<evidence type="ECO:0000313" key="3">
    <source>
        <dbReference type="Proteomes" id="UP000054166"/>
    </source>
</evidence>
<evidence type="ECO:0000313" key="2">
    <source>
        <dbReference type="EMBL" id="KIM87604.1"/>
    </source>
</evidence>
<dbReference type="Proteomes" id="UP000054166">
    <property type="component" value="Unassembled WGS sequence"/>
</dbReference>
<dbReference type="InterPro" id="IPR036291">
    <property type="entry name" value="NAD(P)-bd_dom_sf"/>
</dbReference>
<dbReference type="PANTHER" id="PTHR43245:SF11">
    <property type="entry name" value="LD23561P"/>
    <property type="match status" value="1"/>
</dbReference>
<feature type="domain" description="NAD-dependent epimerase/dehydratase" evidence="1">
    <location>
        <begin position="165"/>
        <end position="247"/>
    </location>
</feature>
<dbReference type="InParanoid" id="A0A0C3G790"/>
<dbReference type="HOGENOM" id="CLU_045030_0_0_1"/>
<dbReference type="Pfam" id="PF01370">
    <property type="entry name" value="Epimerase"/>
    <property type="match status" value="1"/>
</dbReference>
<keyword evidence="3" id="KW-1185">Reference proteome</keyword>
<accession>A0A0C3G790</accession>
<reference evidence="3" key="2">
    <citation type="submission" date="2015-01" db="EMBL/GenBank/DDBJ databases">
        <title>Evolutionary Origins and Diversification of the Mycorrhizal Mutualists.</title>
        <authorList>
            <consortium name="DOE Joint Genome Institute"/>
            <consortium name="Mycorrhizal Genomics Consortium"/>
            <person name="Kohler A."/>
            <person name="Kuo A."/>
            <person name="Nagy L.G."/>
            <person name="Floudas D."/>
            <person name="Copeland A."/>
            <person name="Barry K.W."/>
            <person name="Cichocki N."/>
            <person name="Veneault-Fourrey C."/>
            <person name="LaButti K."/>
            <person name="Lindquist E.A."/>
            <person name="Lipzen A."/>
            <person name="Lundell T."/>
            <person name="Morin E."/>
            <person name="Murat C."/>
            <person name="Riley R."/>
            <person name="Ohm R."/>
            <person name="Sun H."/>
            <person name="Tunlid A."/>
            <person name="Henrissat B."/>
            <person name="Grigoriev I.V."/>
            <person name="Hibbett D.S."/>
            <person name="Martin F."/>
        </authorList>
    </citation>
    <scope>NUCLEOTIDE SEQUENCE [LARGE SCALE GENOMIC DNA]</scope>
    <source>
        <strain evidence="3">F 1598</strain>
    </source>
</reference>
<dbReference type="PANTHER" id="PTHR43245">
    <property type="entry name" value="BIFUNCTIONAL POLYMYXIN RESISTANCE PROTEIN ARNA"/>
    <property type="match status" value="1"/>
</dbReference>
<name>A0A0C3G790_PILCF</name>
<gene>
    <name evidence="2" type="ORF">PILCRDRAFT_815176</name>
</gene>
<dbReference type="InterPro" id="IPR050177">
    <property type="entry name" value="Lipid_A_modif_metabolic_enz"/>
</dbReference>
<proteinExistence type="predicted"/>
<reference evidence="2 3" key="1">
    <citation type="submission" date="2014-04" db="EMBL/GenBank/DDBJ databases">
        <authorList>
            <consortium name="DOE Joint Genome Institute"/>
            <person name="Kuo A."/>
            <person name="Tarkka M."/>
            <person name="Buscot F."/>
            <person name="Kohler A."/>
            <person name="Nagy L.G."/>
            <person name="Floudas D."/>
            <person name="Copeland A."/>
            <person name="Barry K.W."/>
            <person name="Cichocki N."/>
            <person name="Veneault-Fourrey C."/>
            <person name="LaButti K."/>
            <person name="Lindquist E.A."/>
            <person name="Lipzen A."/>
            <person name="Lundell T."/>
            <person name="Morin E."/>
            <person name="Murat C."/>
            <person name="Sun H."/>
            <person name="Tunlid A."/>
            <person name="Henrissat B."/>
            <person name="Grigoriev I.V."/>
            <person name="Hibbett D.S."/>
            <person name="Martin F."/>
            <person name="Nordberg H.P."/>
            <person name="Cantor M.N."/>
            <person name="Hua S.X."/>
        </authorList>
    </citation>
    <scope>NUCLEOTIDE SEQUENCE [LARGE SCALE GENOMIC DNA]</scope>
    <source>
        <strain evidence="2 3">F 1598</strain>
    </source>
</reference>
<sequence>MSQKPNVLILGGLNTTTRPLATFLVPLQGDRLVGHLRIADKFSVAPPTTYLGYEFQKVLQQRDVEYKQANLTVASTVASLFDPPEGKDPYSYVFDFSGEMRHDRTEMIHITSTFNVSRLIGLEAAKRKVKVYVRAQPPFYTSPDKGSHNEKEDIKPVGAIGIWWHETLRALAAIEDLNLVILRYGYVYGPYITNGILPTVITVAAVYGQMKKPMKTLWGPGKNPMNSVHSDDVAGSLWAAANWMASLGRKEANVLAGEEILFHNDKKNLAEVAGVPPYDKKIIAPVFNIVDDSNLTLAKAGETVAAVFGTTHEFYNMAMTTMAKFKLDDVVEEVNEHHVGKWTEMLQASNPPIQNCPLTAYMDTNSLAKHNLAYNNTKIKEVVQYKLKRPQFTQELLKDIVDKFKADGVWPILDGQ</sequence>
<dbReference type="EMBL" id="KN832979">
    <property type="protein sequence ID" value="KIM87604.1"/>
    <property type="molecule type" value="Genomic_DNA"/>
</dbReference>
<protein>
    <recommendedName>
        <fullName evidence="1">NAD-dependent epimerase/dehydratase domain-containing protein</fullName>
    </recommendedName>
</protein>
<dbReference type="STRING" id="765440.A0A0C3G790"/>
<dbReference type="Gene3D" id="3.40.50.720">
    <property type="entry name" value="NAD(P)-binding Rossmann-like Domain"/>
    <property type="match status" value="1"/>
</dbReference>
<dbReference type="SUPFAM" id="SSF51735">
    <property type="entry name" value="NAD(P)-binding Rossmann-fold domains"/>
    <property type="match status" value="1"/>
</dbReference>
<dbReference type="OrthoDB" id="16464at2759"/>
<dbReference type="AlphaFoldDB" id="A0A0C3G790"/>
<organism evidence="2 3">
    <name type="scientific">Piloderma croceum (strain F 1598)</name>
    <dbReference type="NCBI Taxonomy" id="765440"/>
    <lineage>
        <taxon>Eukaryota</taxon>
        <taxon>Fungi</taxon>
        <taxon>Dikarya</taxon>
        <taxon>Basidiomycota</taxon>
        <taxon>Agaricomycotina</taxon>
        <taxon>Agaricomycetes</taxon>
        <taxon>Agaricomycetidae</taxon>
        <taxon>Atheliales</taxon>
        <taxon>Atheliaceae</taxon>
        <taxon>Piloderma</taxon>
    </lineage>
</organism>